<dbReference type="Proteomes" id="UP000030645">
    <property type="component" value="Unassembled WGS sequence"/>
</dbReference>
<comment type="function">
    <text evidence="2">Catalytic subunit of the ferredoxin-thioredoxin reductase (FTR), which catalyzes the two-electron reduction of thioredoxins by the electrons provided by reduced ferredoxin.</text>
</comment>
<dbReference type="AlphaFoldDB" id="W9RYK9"/>
<gene>
    <name evidence="16" type="ORF">L484_009175</name>
</gene>
<evidence type="ECO:0000256" key="10">
    <source>
        <dbReference type="ARBA" id="ARBA00023014"/>
    </source>
</evidence>
<evidence type="ECO:0000256" key="6">
    <source>
        <dbReference type="ARBA" id="ARBA00022485"/>
    </source>
</evidence>
<evidence type="ECO:0000256" key="12">
    <source>
        <dbReference type="ARBA" id="ARBA00026011"/>
    </source>
</evidence>
<evidence type="ECO:0000256" key="8">
    <source>
        <dbReference type="ARBA" id="ARBA00023002"/>
    </source>
</evidence>
<evidence type="ECO:0000313" key="16">
    <source>
        <dbReference type="EMBL" id="EXB77879.1"/>
    </source>
</evidence>
<evidence type="ECO:0000256" key="9">
    <source>
        <dbReference type="ARBA" id="ARBA00023004"/>
    </source>
</evidence>
<accession>W9RYK9</accession>
<reference evidence="17" key="1">
    <citation type="submission" date="2013-01" db="EMBL/GenBank/DDBJ databases">
        <title>Draft Genome Sequence of a Mulberry Tree, Morus notabilis C.K. Schneid.</title>
        <authorList>
            <person name="He N."/>
            <person name="Zhao S."/>
        </authorList>
    </citation>
    <scope>NUCLEOTIDE SEQUENCE</scope>
</reference>
<keyword evidence="10" id="KW-0411">Iron-sulfur</keyword>
<keyword evidence="9" id="KW-0408">Iron</keyword>
<evidence type="ECO:0000256" key="3">
    <source>
        <dbReference type="ARBA" id="ARBA00007941"/>
    </source>
</evidence>
<dbReference type="Gene3D" id="3.90.460.10">
    <property type="entry name" value="Ferredoxin thioredoxin reductase catalytic beta subunit"/>
    <property type="match status" value="1"/>
</dbReference>
<dbReference type="InterPro" id="IPR036644">
    <property type="entry name" value="FTR_bsu_sf"/>
</dbReference>
<proteinExistence type="inferred from homology"/>
<dbReference type="GO" id="GO:0051539">
    <property type="term" value="F:4 iron, 4 sulfur cluster binding"/>
    <property type="evidence" value="ECO:0007669"/>
    <property type="project" value="UniProtKB-KW"/>
</dbReference>
<organism evidence="16 17">
    <name type="scientific">Morus notabilis</name>
    <dbReference type="NCBI Taxonomy" id="981085"/>
    <lineage>
        <taxon>Eukaryota</taxon>
        <taxon>Viridiplantae</taxon>
        <taxon>Streptophyta</taxon>
        <taxon>Embryophyta</taxon>
        <taxon>Tracheophyta</taxon>
        <taxon>Spermatophyta</taxon>
        <taxon>Magnoliopsida</taxon>
        <taxon>eudicotyledons</taxon>
        <taxon>Gunneridae</taxon>
        <taxon>Pentapetalae</taxon>
        <taxon>rosids</taxon>
        <taxon>fabids</taxon>
        <taxon>Rosales</taxon>
        <taxon>Moraceae</taxon>
        <taxon>Moreae</taxon>
        <taxon>Morus</taxon>
    </lineage>
</organism>
<evidence type="ECO:0000256" key="15">
    <source>
        <dbReference type="SAM" id="MobiDB-lite"/>
    </source>
</evidence>
<keyword evidence="7" id="KW-0479">Metal-binding</keyword>
<comment type="similarity">
    <text evidence="3">Belongs to the ferredoxin thioredoxin reductase beta subunit family.</text>
</comment>
<protein>
    <recommendedName>
        <fullName evidence="5">Ferredoxin-thioredoxin reductase catalytic chain, chloroplastic</fullName>
        <ecNumber evidence="4">1.8.7.2</ecNumber>
    </recommendedName>
    <alternativeName>
        <fullName evidence="13">Ferredoxin-thioredoxin reductase subunit B</fullName>
    </alternativeName>
</protein>
<dbReference type="Pfam" id="PF02943">
    <property type="entry name" value="FeThRed_B"/>
    <property type="match status" value="1"/>
</dbReference>
<name>W9RYK9_9ROSA</name>
<evidence type="ECO:0000256" key="14">
    <source>
        <dbReference type="ARBA" id="ARBA00048150"/>
    </source>
</evidence>
<dbReference type="GO" id="GO:0016730">
    <property type="term" value="F:oxidoreductase activity, acting on iron-sulfur proteins as donors"/>
    <property type="evidence" value="ECO:0007669"/>
    <property type="project" value="InterPro"/>
</dbReference>
<dbReference type="GO" id="GO:0103012">
    <property type="term" value="F:ferredoxin-thioredoxin reductase activity"/>
    <property type="evidence" value="ECO:0007669"/>
    <property type="project" value="UniProtKB-EC"/>
</dbReference>
<dbReference type="EMBL" id="KE344763">
    <property type="protein sequence ID" value="EXB77879.1"/>
    <property type="molecule type" value="Genomic_DNA"/>
</dbReference>
<feature type="region of interest" description="Disordered" evidence="15">
    <location>
        <begin position="104"/>
        <end position="145"/>
    </location>
</feature>
<dbReference type="InterPro" id="IPR004209">
    <property type="entry name" value="FTR_bsu"/>
</dbReference>
<dbReference type="STRING" id="981085.W9RYK9"/>
<feature type="region of interest" description="Disordered" evidence="15">
    <location>
        <begin position="1"/>
        <end position="25"/>
    </location>
</feature>
<evidence type="ECO:0000256" key="13">
    <source>
        <dbReference type="ARBA" id="ARBA00030295"/>
    </source>
</evidence>
<evidence type="ECO:0000256" key="2">
    <source>
        <dbReference type="ARBA" id="ARBA00003945"/>
    </source>
</evidence>
<keyword evidence="17" id="KW-1185">Reference proteome</keyword>
<dbReference type="PANTHER" id="PTHR35113">
    <property type="entry name" value="FERREDOXIN-THIOREDOXIN REDUCTASE CATALYTIC CHAIN, CHLOROPLASTIC"/>
    <property type="match status" value="1"/>
</dbReference>
<comment type="subunit">
    <text evidence="12">Heterodimer of subunit A (variable subunit) and subunit B (catalytic subunit). Heterodimeric FTR forms a complex with ferredoxin and thioredoxin.</text>
</comment>
<dbReference type="GO" id="GO:0046872">
    <property type="term" value="F:metal ion binding"/>
    <property type="evidence" value="ECO:0007669"/>
    <property type="project" value="UniProtKB-KW"/>
</dbReference>
<evidence type="ECO:0000256" key="5">
    <source>
        <dbReference type="ARBA" id="ARBA00018993"/>
    </source>
</evidence>
<keyword evidence="11" id="KW-1015">Disulfide bond</keyword>
<keyword evidence="8" id="KW-0560">Oxidoreductase</keyword>
<dbReference type="PANTHER" id="PTHR35113:SF1">
    <property type="entry name" value="FERREDOXIN-THIOREDOXIN REDUCTASE CATALYTIC CHAIN, CHLOROPLASTIC"/>
    <property type="match status" value="1"/>
</dbReference>
<keyword evidence="6" id="KW-0004">4Fe-4S</keyword>
<evidence type="ECO:0000256" key="1">
    <source>
        <dbReference type="ARBA" id="ARBA00001966"/>
    </source>
</evidence>
<evidence type="ECO:0000256" key="7">
    <source>
        <dbReference type="ARBA" id="ARBA00022723"/>
    </source>
</evidence>
<evidence type="ECO:0000313" key="17">
    <source>
        <dbReference type="Proteomes" id="UP000030645"/>
    </source>
</evidence>
<dbReference type="EC" id="1.8.7.2" evidence="4"/>
<evidence type="ECO:0000256" key="11">
    <source>
        <dbReference type="ARBA" id="ARBA00023157"/>
    </source>
</evidence>
<dbReference type="SUPFAM" id="SSF57662">
    <property type="entry name" value="Ferredoxin thioredoxin reductase (FTR), catalytic beta chain"/>
    <property type="match status" value="1"/>
</dbReference>
<sequence>MNDKKLLKKDGKKFEKGENEEEGKRKGVPLTIKVAVLLVLAVTVEPLEKSAELMRKFSEQYACRAGTYFCVYKGVTSVVIMTMGHSMTDYGQRVTGHLRPRCRLPETHADGHRRHMQTVTGDTTDNRRPSETPLSPFEDPTRDRC</sequence>
<evidence type="ECO:0000256" key="4">
    <source>
        <dbReference type="ARBA" id="ARBA00012358"/>
    </source>
</evidence>
<comment type="catalytic activity">
    <reaction evidence="14">
        <text>[thioredoxin]-disulfide + 2 reduced [2Fe-2S]-[ferredoxin] + 2 H(+) = [thioredoxin]-dithiol + 2 oxidized [2Fe-2S]-[ferredoxin]</text>
        <dbReference type="Rhea" id="RHEA:42336"/>
        <dbReference type="Rhea" id="RHEA-COMP:10000"/>
        <dbReference type="Rhea" id="RHEA-COMP:10001"/>
        <dbReference type="Rhea" id="RHEA-COMP:10698"/>
        <dbReference type="Rhea" id="RHEA-COMP:10700"/>
        <dbReference type="ChEBI" id="CHEBI:15378"/>
        <dbReference type="ChEBI" id="CHEBI:29950"/>
        <dbReference type="ChEBI" id="CHEBI:33737"/>
        <dbReference type="ChEBI" id="CHEBI:33738"/>
        <dbReference type="ChEBI" id="CHEBI:50058"/>
        <dbReference type="EC" id="1.8.7.2"/>
    </reaction>
</comment>
<comment type="cofactor">
    <cofactor evidence="1">
        <name>[4Fe-4S] cluster</name>
        <dbReference type="ChEBI" id="CHEBI:49883"/>
    </cofactor>
</comment>